<reference evidence="2" key="1">
    <citation type="submission" date="2017-12" db="EMBL/GenBank/DDBJ databases">
        <title>Genome sequencing and analysis.</title>
        <authorList>
            <person name="Huang Y.-T."/>
        </authorList>
    </citation>
    <scope>NUCLEOTIDE SEQUENCE</scope>
    <source>
        <strain evidence="2">VGH116</strain>
    </source>
</reference>
<dbReference type="EMBL" id="PKLF01000014">
    <property type="protein sequence ID" value="MBE8613808.1"/>
    <property type="molecule type" value="Genomic_DNA"/>
</dbReference>
<evidence type="ECO:0000313" key="2">
    <source>
        <dbReference type="EMBL" id="MBE8613808.1"/>
    </source>
</evidence>
<dbReference type="NCBIfam" id="NF007572">
    <property type="entry name" value="PRK10203.1"/>
    <property type="match status" value="1"/>
</dbReference>
<dbReference type="Proteomes" id="UP000650477">
    <property type="component" value="Unassembled WGS sequence"/>
</dbReference>
<comment type="caution">
    <text evidence="2">The sequence shown here is derived from an EMBL/GenBank/DDBJ whole genome shotgun (WGS) entry which is preliminary data.</text>
</comment>
<organism evidence="2 3">
    <name type="scientific">Morganella morganii</name>
    <name type="common">Proteus morganii</name>
    <dbReference type="NCBI Taxonomy" id="582"/>
    <lineage>
        <taxon>Bacteria</taxon>
        <taxon>Pseudomonadati</taxon>
        <taxon>Pseudomonadota</taxon>
        <taxon>Gammaproteobacteria</taxon>
        <taxon>Enterobacterales</taxon>
        <taxon>Morganellaceae</taxon>
        <taxon>Morganella</taxon>
    </lineage>
</organism>
<protein>
    <submittedName>
        <fullName evidence="2">DUF1992 domain-containing protein</fullName>
    </submittedName>
</protein>
<dbReference type="PANTHER" id="PTHR39158">
    <property type="entry name" value="OS08G0560600 PROTEIN"/>
    <property type="match status" value="1"/>
</dbReference>
<dbReference type="InterPro" id="IPR018961">
    <property type="entry name" value="DnaJ_homolog_subfam-C_membr-28"/>
</dbReference>
<evidence type="ECO:0000259" key="1">
    <source>
        <dbReference type="Pfam" id="PF09350"/>
    </source>
</evidence>
<dbReference type="InterPro" id="IPR052573">
    <property type="entry name" value="DnaJ_C_subfamily_28"/>
</dbReference>
<feature type="domain" description="DnaJ homologue subfamily C member 28 conserved" evidence="1">
    <location>
        <begin position="36"/>
        <end position="102"/>
    </location>
</feature>
<proteinExistence type="predicted"/>
<gene>
    <name evidence="2" type="ORF">CYG68_15570</name>
</gene>
<accession>A0A2C5T984</accession>
<evidence type="ECO:0000313" key="3">
    <source>
        <dbReference type="Proteomes" id="UP000650477"/>
    </source>
</evidence>
<dbReference type="AlphaFoldDB" id="A0A2C5T984"/>
<dbReference type="Pfam" id="PF09350">
    <property type="entry name" value="DJC28_CD"/>
    <property type="match status" value="1"/>
</dbReference>
<dbReference type="PANTHER" id="PTHR39158:SF1">
    <property type="entry name" value="DNAJ HOMOLOG SUBFAMILY C MEMBER 28"/>
    <property type="match status" value="1"/>
</dbReference>
<sequence>MHKKGYLYGKIRLCYNKEVTTGNRGNGRSMTIFDTLAERHIQAALESGELQGLAGEGKPLTLDDDSHVPPELRVGYRLLKNAGYLPPALLARQEAVSLAELLSALPPDSAEYEQTNKRLRLLALQMQQAGLNTDFLYHRYHDAIQQALNKNK</sequence>
<name>A0A2C5T984_MORMO</name>